<organism evidence="10 11">
    <name type="scientific">Pelagibaculum spongiae</name>
    <dbReference type="NCBI Taxonomy" id="2080658"/>
    <lineage>
        <taxon>Bacteria</taxon>
        <taxon>Pseudomonadati</taxon>
        <taxon>Pseudomonadota</taxon>
        <taxon>Gammaproteobacteria</taxon>
        <taxon>Oceanospirillales</taxon>
        <taxon>Pelagibaculum</taxon>
    </lineage>
</organism>
<feature type="transmembrane region" description="Helical" evidence="8">
    <location>
        <begin position="217"/>
        <end position="238"/>
    </location>
</feature>
<feature type="transmembrane region" description="Helical" evidence="8">
    <location>
        <begin position="76"/>
        <end position="95"/>
    </location>
</feature>
<keyword evidence="3 8" id="KW-0813">Transport</keyword>
<dbReference type="GO" id="GO:0042910">
    <property type="term" value="F:xenobiotic transmembrane transporter activity"/>
    <property type="evidence" value="ECO:0007669"/>
    <property type="project" value="InterPro"/>
</dbReference>
<dbReference type="RefSeq" id="WP_116687537.1">
    <property type="nucleotide sequence ID" value="NZ_CAWNYD010000005.1"/>
</dbReference>
<feature type="domain" description="Major facilitator superfamily (MFS) profile" evidence="9">
    <location>
        <begin position="10"/>
        <end position="394"/>
    </location>
</feature>
<feature type="transmembrane region" description="Helical" evidence="8">
    <location>
        <begin position="134"/>
        <end position="158"/>
    </location>
</feature>
<dbReference type="OrthoDB" id="9814303at2"/>
<comment type="caution">
    <text evidence="8">Lacks conserved residue(s) required for the propagation of feature annotation.</text>
</comment>
<dbReference type="Pfam" id="PF07690">
    <property type="entry name" value="MFS_1"/>
    <property type="match status" value="1"/>
</dbReference>
<dbReference type="CDD" id="cd17320">
    <property type="entry name" value="MFS_MdfA_MDR_like"/>
    <property type="match status" value="1"/>
</dbReference>
<dbReference type="GO" id="GO:0015385">
    <property type="term" value="F:sodium:proton antiporter activity"/>
    <property type="evidence" value="ECO:0007669"/>
    <property type="project" value="TreeGrafter"/>
</dbReference>
<dbReference type="InterPro" id="IPR020846">
    <property type="entry name" value="MFS_dom"/>
</dbReference>
<evidence type="ECO:0000256" key="6">
    <source>
        <dbReference type="ARBA" id="ARBA00022989"/>
    </source>
</evidence>
<keyword evidence="6 8" id="KW-1133">Transmembrane helix</keyword>
<proteinExistence type="inferred from homology"/>
<protein>
    <recommendedName>
        <fullName evidence="8">Bcr/CflA family efflux transporter</fullName>
    </recommendedName>
</protein>
<dbReference type="PROSITE" id="PS50850">
    <property type="entry name" value="MFS"/>
    <property type="match status" value="1"/>
</dbReference>
<gene>
    <name evidence="10" type="ORF">DC094_12990</name>
</gene>
<evidence type="ECO:0000256" key="8">
    <source>
        <dbReference type="RuleBase" id="RU365088"/>
    </source>
</evidence>
<dbReference type="AlphaFoldDB" id="A0A2V1GS40"/>
<keyword evidence="11" id="KW-1185">Reference proteome</keyword>
<dbReference type="GO" id="GO:1990961">
    <property type="term" value="P:xenobiotic detoxification by transmembrane export across the plasma membrane"/>
    <property type="evidence" value="ECO:0007669"/>
    <property type="project" value="InterPro"/>
</dbReference>
<feature type="transmembrane region" description="Helical" evidence="8">
    <location>
        <begin position="250"/>
        <end position="268"/>
    </location>
</feature>
<dbReference type="Gene3D" id="1.20.1720.10">
    <property type="entry name" value="Multidrug resistance protein D"/>
    <property type="match status" value="1"/>
</dbReference>
<evidence type="ECO:0000313" key="11">
    <source>
        <dbReference type="Proteomes" id="UP000244906"/>
    </source>
</evidence>
<dbReference type="PANTHER" id="PTHR23502">
    <property type="entry name" value="MAJOR FACILITATOR SUPERFAMILY"/>
    <property type="match status" value="1"/>
</dbReference>
<dbReference type="InterPro" id="IPR004812">
    <property type="entry name" value="Efflux_drug-R_Bcr/CmlA"/>
</dbReference>
<feature type="transmembrane region" description="Helical" evidence="8">
    <location>
        <begin position="46"/>
        <end position="64"/>
    </location>
</feature>
<name>A0A2V1GS40_9GAMM</name>
<dbReference type="NCBIfam" id="NF008314">
    <property type="entry name" value="PRK11102.1"/>
    <property type="match status" value="1"/>
</dbReference>
<dbReference type="InterPro" id="IPR011701">
    <property type="entry name" value="MFS"/>
</dbReference>
<keyword evidence="8" id="KW-0997">Cell inner membrane</keyword>
<dbReference type="NCBIfam" id="TIGR00710">
    <property type="entry name" value="efflux_Bcr_CflA"/>
    <property type="match status" value="1"/>
</dbReference>
<evidence type="ECO:0000256" key="4">
    <source>
        <dbReference type="ARBA" id="ARBA00022475"/>
    </source>
</evidence>
<dbReference type="InterPro" id="IPR036259">
    <property type="entry name" value="MFS_trans_sf"/>
</dbReference>
<feature type="transmembrane region" description="Helical" evidence="8">
    <location>
        <begin position="305"/>
        <end position="322"/>
    </location>
</feature>
<feature type="transmembrane region" description="Helical" evidence="8">
    <location>
        <begin position="343"/>
        <end position="364"/>
    </location>
</feature>
<keyword evidence="4" id="KW-1003">Cell membrane</keyword>
<comment type="similarity">
    <text evidence="2 8">Belongs to the major facilitator superfamily. Bcr/CmlA family.</text>
</comment>
<feature type="transmembrane region" description="Helical" evidence="8">
    <location>
        <begin position="280"/>
        <end position="299"/>
    </location>
</feature>
<dbReference type="PANTHER" id="PTHR23502:SF132">
    <property type="entry name" value="POLYAMINE TRANSPORTER 2-RELATED"/>
    <property type="match status" value="1"/>
</dbReference>
<evidence type="ECO:0000256" key="5">
    <source>
        <dbReference type="ARBA" id="ARBA00022692"/>
    </source>
</evidence>
<dbReference type="EMBL" id="QDDL01000005">
    <property type="protein sequence ID" value="PVZ68209.1"/>
    <property type="molecule type" value="Genomic_DNA"/>
</dbReference>
<feature type="transmembrane region" description="Helical" evidence="8">
    <location>
        <begin position="101"/>
        <end position="122"/>
    </location>
</feature>
<evidence type="ECO:0000256" key="3">
    <source>
        <dbReference type="ARBA" id="ARBA00022448"/>
    </source>
</evidence>
<comment type="caution">
    <text evidence="10">The sequence shown here is derived from an EMBL/GenBank/DDBJ whole genome shotgun (WGS) entry which is preliminary data.</text>
</comment>
<dbReference type="GO" id="GO:0005886">
    <property type="term" value="C:plasma membrane"/>
    <property type="evidence" value="ECO:0007669"/>
    <property type="project" value="UniProtKB-SubCell"/>
</dbReference>
<keyword evidence="5 8" id="KW-0812">Transmembrane</keyword>
<evidence type="ECO:0000256" key="2">
    <source>
        <dbReference type="ARBA" id="ARBA00006236"/>
    </source>
</evidence>
<reference evidence="10 11" key="1">
    <citation type="submission" date="2018-04" db="EMBL/GenBank/DDBJ databases">
        <title>Thalassorhabdus spongiae gen. nov., sp. nov., isolated from a marine sponge in South-West Iceland.</title>
        <authorList>
            <person name="Knobloch S."/>
            <person name="Daussin A."/>
            <person name="Johannsson R."/>
            <person name="Marteinsson V.T."/>
        </authorList>
    </citation>
    <scope>NUCLEOTIDE SEQUENCE [LARGE SCALE GENOMIC DNA]</scope>
    <source>
        <strain evidence="10 11">Hp12</strain>
    </source>
</reference>
<accession>A0A2V1GS40</accession>
<sequence length="403" mass="43086">MPQQIPRYQLIIVLSALAMLGPFTIDLILPAFPAMAADLAADPQLIQLTMTSYFAGFSISQLFFGPMSDRFGRLRIIFFGLMSYVIASIACYQAQSAESLIFFRCLQAVGGGAIMVTINAVVRDLCQRQEAARLLSISMLVVLIAPLIAPSVGGFMLTLGSWRWLFIALVVLAMISSLITLLWLPESLPKAKRKTPNFSQLMDGFGQILKHRAAMSYTFSGSLAFAGMFVFLSASPFVYIEHFGVTESEYGLLFALNIGGMLLLTLLNGRLLKYFDLSQLLQAGIVLMVGSGIAMSILAANHAGLTALTFPLVLFIASIGLISANSNAGGMAYFSSDKAGSAAAIMGLMRGLMGTLGSAVIGWMNTVEPLPMALVMLVCALGAAVSALYGRQQLIADRAAEVV</sequence>
<evidence type="ECO:0000256" key="7">
    <source>
        <dbReference type="ARBA" id="ARBA00023136"/>
    </source>
</evidence>
<dbReference type="SUPFAM" id="SSF103473">
    <property type="entry name" value="MFS general substrate transporter"/>
    <property type="match status" value="1"/>
</dbReference>
<feature type="transmembrane region" description="Helical" evidence="8">
    <location>
        <begin position="370"/>
        <end position="389"/>
    </location>
</feature>
<comment type="subcellular location">
    <subcellularLocation>
        <location evidence="8">Cell inner membrane</location>
        <topology evidence="8">Multi-pass membrane protein</topology>
    </subcellularLocation>
    <subcellularLocation>
        <location evidence="1">Cell membrane</location>
        <topology evidence="1">Multi-pass membrane protein</topology>
    </subcellularLocation>
</comment>
<feature type="transmembrane region" description="Helical" evidence="8">
    <location>
        <begin position="164"/>
        <end position="184"/>
    </location>
</feature>
<evidence type="ECO:0000313" key="10">
    <source>
        <dbReference type="EMBL" id="PVZ68209.1"/>
    </source>
</evidence>
<evidence type="ECO:0000256" key="1">
    <source>
        <dbReference type="ARBA" id="ARBA00004651"/>
    </source>
</evidence>
<evidence type="ECO:0000259" key="9">
    <source>
        <dbReference type="PROSITE" id="PS50850"/>
    </source>
</evidence>
<keyword evidence="7 8" id="KW-0472">Membrane</keyword>
<dbReference type="Proteomes" id="UP000244906">
    <property type="component" value="Unassembled WGS sequence"/>
</dbReference>